<evidence type="ECO:0000313" key="4">
    <source>
        <dbReference type="Proteomes" id="UP000078090"/>
    </source>
</evidence>
<organism evidence="1 3">
    <name type="scientific">Methylomonas methanica</name>
    <dbReference type="NCBI Taxonomy" id="421"/>
    <lineage>
        <taxon>Bacteria</taxon>
        <taxon>Pseudomonadati</taxon>
        <taxon>Pseudomonadota</taxon>
        <taxon>Gammaproteobacteria</taxon>
        <taxon>Methylococcales</taxon>
        <taxon>Methylococcaceae</taxon>
        <taxon>Methylomonas</taxon>
    </lineage>
</organism>
<dbReference type="EMBL" id="LUUH01000099">
    <property type="protein sequence ID" value="OAH97537.1"/>
    <property type="molecule type" value="Genomic_DNA"/>
</dbReference>
<dbReference type="EMBL" id="LUUG01000064">
    <property type="protein sequence ID" value="OAI05473.1"/>
    <property type="molecule type" value="Genomic_DNA"/>
</dbReference>
<accession>A0A177LVN1</accession>
<evidence type="ECO:0000313" key="1">
    <source>
        <dbReference type="EMBL" id="OAH97537.1"/>
    </source>
</evidence>
<proteinExistence type="predicted"/>
<evidence type="ECO:0008006" key="5">
    <source>
        <dbReference type="Google" id="ProtNLM"/>
    </source>
</evidence>
<gene>
    <name evidence="2" type="ORF">A1332_13005</name>
    <name evidence="1" type="ORF">A1353_02720</name>
</gene>
<dbReference type="RefSeq" id="WP_064008375.1">
    <property type="nucleotide sequence ID" value="NZ_LUUG01000064.1"/>
</dbReference>
<dbReference type="Proteomes" id="UP000078090">
    <property type="component" value="Unassembled WGS sequence"/>
</dbReference>
<evidence type="ECO:0000313" key="3">
    <source>
        <dbReference type="Proteomes" id="UP000077763"/>
    </source>
</evidence>
<dbReference type="Proteomes" id="UP000077763">
    <property type="component" value="Unassembled WGS sequence"/>
</dbReference>
<reference evidence="3 4" key="1">
    <citation type="submission" date="2016-03" db="EMBL/GenBank/DDBJ databases">
        <authorList>
            <person name="Ploux O."/>
        </authorList>
    </citation>
    <scope>NUCLEOTIDE SEQUENCE [LARGE SCALE GENOMIC DNA]</scope>
    <source>
        <strain evidence="2 4">R-45363</strain>
        <strain evidence="1 3">R-45371</strain>
    </source>
</reference>
<dbReference type="OrthoDB" id="1551028at2"/>
<name>A0A177LVN1_METMH</name>
<evidence type="ECO:0000313" key="2">
    <source>
        <dbReference type="EMBL" id="OAI05473.1"/>
    </source>
</evidence>
<protein>
    <recommendedName>
        <fullName evidence="5">GIY-YIG domain-containing protein</fullName>
    </recommendedName>
</protein>
<sequence length="118" mass="13275">MASLDMQGAYDLSNAKINELITESAEGNYALGIINQKTNKFVVKYVGRSETDLNARLKQHVGRYPKFKFSYAASPKAAFEKVCRNYHDFGGSKKLLNHVHPTRPADVDWKCPCCNAFD</sequence>
<dbReference type="AlphaFoldDB" id="A0A177LVN1"/>
<comment type="caution">
    <text evidence="1">The sequence shown here is derived from an EMBL/GenBank/DDBJ whole genome shotgun (WGS) entry which is preliminary data.</text>
</comment>